<evidence type="ECO:0000256" key="1">
    <source>
        <dbReference type="ARBA" id="ARBA00004496"/>
    </source>
</evidence>
<dbReference type="EMBL" id="KB446535">
    <property type="protein sequence ID" value="EME49303.1"/>
    <property type="molecule type" value="Genomic_DNA"/>
</dbReference>
<dbReference type="STRING" id="675120.N1Q228"/>
<dbReference type="Proteomes" id="UP000016933">
    <property type="component" value="Unassembled WGS sequence"/>
</dbReference>
<reference evidence="6" key="1">
    <citation type="journal article" date="2012" name="PLoS Genet.">
        <title>The genomes of the fungal plant pathogens Cladosporium fulvum and Dothistroma septosporum reveal adaptation to different hosts and lifestyles but also signatures of common ancestry.</title>
        <authorList>
            <person name="de Wit P.J.G.M."/>
            <person name="van der Burgt A."/>
            <person name="Oekmen B."/>
            <person name="Stergiopoulos I."/>
            <person name="Abd-Elsalam K.A."/>
            <person name="Aerts A.L."/>
            <person name="Bahkali A.H."/>
            <person name="Beenen H.G."/>
            <person name="Chettri P."/>
            <person name="Cox M.P."/>
            <person name="Datema E."/>
            <person name="de Vries R.P."/>
            <person name="Dhillon B."/>
            <person name="Ganley A.R."/>
            <person name="Griffiths S.A."/>
            <person name="Guo Y."/>
            <person name="Hamelin R.C."/>
            <person name="Henrissat B."/>
            <person name="Kabir M.S."/>
            <person name="Jashni M.K."/>
            <person name="Kema G."/>
            <person name="Klaubauf S."/>
            <person name="Lapidus A."/>
            <person name="Levasseur A."/>
            <person name="Lindquist E."/>
            <person name="Mehrabi R."/>
            <person name="Ohm R.A."/>
            <person name="Owen T.J."/>
            <person name="Salamov A."/>
            <person name="Schwelm A."/>
            <person name="Schijlen E."/>
            <person name="Sun H."/>
            <person name="van den Burg H.A."/>
            <person name="van Ham R.C.H.J."/>
            <person name="Zhang S."/>
            <person name="Goodwin S.B."/>
            <person name="Grigoriev I.V."/>
            <person name="Collemare J."/>
            <person name="Bradshaw R.E."/>
        </authorList>
    </citation>
    <scope>NUCLEOTIDE SEQUENCE [LARGE SCALE GENOMIC DNA]</scope>
    <source>
        <strain evidence="6">NZE10 / CBS 128990</strain>
    </source>
</reference>
<dbReference type="GO" id="GO:0005769">
    <property type="term" value="C:early endosome"/>
    <property type="evidence" value="ECO:0007669"/>
    <property type="project" value="TreeGrafter"/>
</dbReference>
<dbReference type="OrthoDB" id="5582218at2759"/>
<dbReference type="eggNOG" id="ENOG502RYEC">
    <property type="taxonomic scope" value="Eukaryota"/>
</dbReference>
<accession>N1Q228</accession>
<protein>
    <recommendedName>
        <fullName evidence="4">PXA domain-containing protein</fullName>
    </recommendedName>
</protein>
<dbReference type="InterPro" id="IPR003114">
    <property type="entry name" value="Phox_assoc"/>
</dbReference>
<organism evidence="5 6">
    <name type="scientific">Dothistroma septosporum (strain NZE10 / CBS 128990)</name>
    <name type="common">Red band needle blight fungus</name>
    <name type="synonym">Mycosphaerella pini</name>
    <dbReference type="NCBI Taxonomy" id="675120"/>
    <lineage>
        <taxon>Eukaryota</taxon>
        <taxon>Fungi</taxon>
        <taxon>Dikarya</taxon>
        <taxon>Ascomycota</taxon>
        <taxon>Pezizomycotina</taxon>
        <taxon>Dothideomycetes</taxon>
        <taxon>Dothideomycetidae</taxon>
        <taxon>Mycosphaerellales</taxon>
        <taxon>Mycosphaerellaceae</taxon>
        <taxon>Dothistroma</taxon>
    </lineage>
</organism>
<dbReference type="AlphaFoldDB" id="N1Q228"/>
<feature type="domain" description="PXA" evidence="4">
    <location>
        <begin position="77"/>
        <end position="263"/>
    </location>
</feature>
<dbReference type="InterPro" id="IPR051837">
    <property type="entry name" value="SortingNexin/PXDomain-PKLike"/>
</dbReference>
<sequence>MAERARRPEGRDAGAEWSQRRGNRSQERHIEHEQPTTTYIKRILCAQAQAERLAAKSATESDDARTLEQLLPPLTSSNAIDVQLYAFIAVILSNFVQIWYNRVTPDQQFVSEILQIIAHCTRGLEQRLRQVDLEALLLDELPQVLTEHVEVIRMAQRSNQPEPTPFQQRTRYHTLRPHLALSPVPIDAETSLLQHDNETAWCLLLVKQALPLLLPPEDLQNPCLEVLVSEIFSEMILRSGILGRASEPWLLWDGIAKLVRSPRPSAQRASSSSDQLEELGLLNPTTKERLPHSRSRWRLDTLTQASWLIVQGILTSYTMTRAAVVAVMQAASIPARPSRTSYATSAERLSAFTNANSKRAESPAEDLEKRPLISMSLWGCISELLLLEQRMPWLSGILSLLQWLTLCGPGKLCDTNSRLDRLMSSKIHQELLSANRLRSVLHAARNALFPGNSLAAPRIPPSDGEVIQIKRECVMAILDAIPGPIQAQFFASIDKGEMVEEIGAELDLLGDAHINKHLIVSMIELVVVRLFPELAEANSVGRQSVH</sequence>
<reference evidence="5 6" key="2">
    <citation type="journal article" date="2012" name="PLoS Pathog.">
        <title>Diverse lifestyles and strategies of plant pathogenesis encoded in the genomes of eighteen Dothideomycetes fungi.</title>
        <authorList>
            <person name="Ohm R.A."/>
            <person name="Feau N."/>
            <person name="Henrissat B."/>
            <person name="Schoch C.L."/>
            <person name="Horwitz B.A."/>
            <person name="Barry K.W."/>
            <person name="Condon B.J."/>
            <person name="Copeland A.C."/>
            <person name="Dhillon B."/>
            <person name="Glaser F."/>
            <person name="Hesse C.N."/>
            <person name="Kosti I."/>
            <person name="LaButti K."/>
            <person name="Lindquist E.A."/>
            <person name="Lucas S."/>
            <person name="Salamov A.A."/>
            <person name="Bradshaw R.E."/>
            <person name="Ciuffetti L."/>
            <person name="Hamelin R.C."/>
            <person name="Kema G.H.J."/>
            <person name="Lawrence C."/>
            <person name="Scott J.A."/>
            <person name="Spatafora J.W."/>
            <person name="Turgeon B.G."/>
            <person name="de Wit P.J.G.M."/>
            <person name="Zhong S."/>
            <person name="Goodwin S.B."/>
            <person name="Grigoriev I.V."/>
        </authorList>
    </citation>
    <scope>NUCLEOTIDE SEQUENCE [LARGE SCALE GENOMIC DNA]</scope>
    <source>
        <strain evidence="6">NZE10 / CBS 128990</strain>
    </source>
</reference>
<dbReference type="HOGENOM" id="CLU_018250_1_0_1"/>
<feature type="compositionally biased region" description="Basic and acidic residues" evidence="3">
    <location>
        <begin position="1"/>
        <end position="14"/>
    </location>
</feature>
<feature type="compositionally biased region" description="Basic and acidic residues" evidence="3">
    <location>
        <begin position="24"/>
        <end position="33"/>
    </location>
</feature>
<evidence type="ECO:0000256" key="2">
    <source>
        <dbReference type="ARBA" id="ARBA00022490"/>
    </source>
</evidence>
<comment type="subcellular location">
    <subcellularLocation>
        <location evidence="1">Cytoplasm</location>
    </subcellularLocation>
</comment>
<dbReference type="PANTHER" id="PTHR22999:SF23">
    <property type="entry name" value="SORTING NEXIN-16"/>
    <property type="match status" value="1"/>
</dbReference>
<dbReference type="PROSITE" id="PS51207">
    <property type="entry name" value="PXA"/>
    <property type="match status" value="1"/>
</dbReference>
<feature type="region of interest" description="Disordered" evidence="3">
    <location>
        <begin position="265"/>
        <end position="287"/>
    </location>
</feature>
<evidence type="ECO:0000313" key="5">
    <source>
        <dbReference type="EMBL" id="EME49303.1"/>
    </source>
</evidence>
<gene>
    <name evidence="5" type="ORF">DOTSEDRAFT_49594</name>
</gene>
<evidence type="ECO:0000259" key="4">
    <source>
        <dbReference type="PROSITE" id="PS51207"/>
    </source>
</evidence>
<dbReference type="SMART" id="SM00313">
    <property type="entry name" value="PXA"/>
    <property type="match status" value="1"/>
</dbReference>
<dbReference type="GO" id="GO:0005770">
    <property type="term" value="C:late endosome"/>
    <property type="evidence" value="ECO:0007669"/>
    <property type="project" value="TreeGrafter"/>
</dbReference>
<keyword evidence="6" id="KW-1185">Reference proteome</keyword>
<dbReference type="PANTHER" id="PTHR22999">
    <property type="entry name" value="PX SERINE/THREONINE KINASE PXK"/>
    <property type="match status" value="1"/>
</dbReference>
<proteinExistence type="predicted"/>
<keyword evidence="2" id="KW-0963">Cytoplasm</keyword>
<name>N1Q228_DOTSN</name>
<evidence type="ECO:0000256" key="3">
    <source>
        <dbReference type="SAM" id="MobiDB-lite"/>
    </source>
</evidence>
<dbReference type="Pfam" id="PF02194">
    <property type="entry name" value="PXA"/>
    <property type="match status" value="1"/>
</dbReference>
<feature type="region of interest" description="Disordered" evidence="3">
    <location>
        <begin position="1"/>
        <end position="33"/>
    </location>
</feature>
<evidence type="ECO:0000313" key="6">
    <source>
        <dbReference type="Proteomes" id="UP000016933"/>
    </source>
</evidence>
<dbReference type="GO" id="GO:0045022">
    <property type="term" value="P:early endosome to late endosome transport"/>
    <property type="evidence" value="ECO:0007669"/>
    <property type="project" value="TreeGrafter"/>
</dbReference>
<dbReference type="GO" id="GO:0035091">
    <property type="term" value="F:phosphatidylinositol binding"/>
    <property type="evidence" value="ECO:0007669"/>
    <property type="project" value="TreeGrafter"/>
</dbReference>
<dbReference type="OMA" id="KEFVYSW"/>